<sequence>MSLLPEFWSRDWSRRGSLPRLLPKPHCTGPSWTFLRVVSLLEGGPTSPFRAEPGRVPWTKTRPPGARLRAPTPGQTRREETGGGGRRRRTRTGGGGGRGDKERGDKEETRQGRRRQGGDNRGGDKREETKREETKTAMTGLKHARLRMILGENNTEKLTLPNGIPDSIDELLSKVKDTFGLKYNIRLRYMDEDFGNGYFNLISTTELKDLGTIKWPEDFPVPRFSYDTELQLEKGNTEYQDNSAEDVQRDLEKLTTAVFVIRKEGEGLQEPPADIGIVIEGMEVLHDLTSVASACAHLLGLVYILNLAYPKPLCFTFEVFQKVFMQLDSHKMSYKVQSLYGRLHSLQ</sequence>
<comment type="caution">
    <text evidence="1">The sequence shown here is derived from an EMBL/GenBank/DDBJ whole genome shotgun (WGS) entry which is preliminary data.</text>
</comment>
<organism evidence="1 2">
    <name type="scientific">Scortum barcoo</name>
    <name type="common">barcoo grunter</name>
    <dbReference type="NCBI Taxonomy" id="214431"/>
    <lineage>
        <taxon>Eukaryota</taxon>
        <taxon>Metazoa</taxon>
        <taxon>Chordata</taxon>
        <taxon>Craniata</taxon>
        <taxon>Vertebrata</taxon>
        <taxon>Euteleostomi</taxon>
        <taxon>Actinopterygii</taxon>
        <taxon>Neopterygii</taxon>
        <taxon>Teleostei</taxon>
        <taxon>Neoteleostei</taxon>
        <taxon>Acanthomorphata</taxon>
        <taxon>Eupercaria</taxon>
        <taxon>Centrarchiformes</taxon>
        <taxon>Terapontoidei</taxon>
        <taxon>Terapontidae</taxon>
        <taxon>Scortum</taxon>
    </lineage>
</organism>
<proteinExistence type="predicted"/>
<evidence type="ECO:0000313" key="2">
    <source>
        <dbReference type="Proteomes" id="UP000831701"/>
    </source>
</evidence>
<reference evidence="1" key="1">
    <citation type="submission" date="2022-04" db="EMBL/GenBank/DDBJ databases">
        <title>Jade perch genome.</title>
        <authorList>
            <person name="Chao B."/>
        </authorList>
    </citation>
    <scope>NUCLEOTIDE SEQUENCE</scope>
    <source>
        <strain evidence="1">CB-2022</strain>
    </source>
</reference>
<gene>
    <name evidence="1" type="ORF">L3Q82_003743</name>
</gene>
<dbReference type="Proteomes" id="UP000831701">
    <property type="component" value="Chromosome 2"/>
</dbReference>
<name>A0ACB8X7V0_9TELE</name>
<accession>A0ACB8X7V0</accession>
<protein>
    <submittedName>
        <fullName evidence="1">Uncharacterized protein</fullName>
    </submittedName>
</protein>
<evidence type="ECO:0000313" key="1">
    <source>
        <dbReference type="EMBL" id="KAI3375793.1"/>
    </source>
</evidence>
<dbReference type="EMBL" id="CM041532">
    <property type="protein sequence ID" value="KAI3375793.1"/>
    <property type="molecule type" value="Genomic_DNA"/>
</dbReference>
<keyword evidence="2" id="KW-1185">Reference proteome</keyword>